<dbReference type="Pfam" id="PF13560">
    <property type="entry name" value="HTH_31"/>
    <property type="match status" value="1"/>
</dbReference>
<dbReference type="CDD" id="cd00093">
    <property type="entry name" value="HTH_XRE"/>
    <property type="match status" value="1"/>
</dbReference>
<dbReference type="RefSeq" id="WP_228873979.1">
    <property type="nucleotide sequence ID" value="NZ_JAHUVW010000004.1"/>
</dbReference>
<sequence>MRSRSGRTVQHAVLAARIQRLREGAGLSRVEAAEALGAHSATIRRIEKGETSLNAGQVSVLLEKFGASREEIDDFLTGLAAANVPGWWHPWRDVMDAWQLDLMSVESASSIIRTWHPTLVPELLRTPTYARALEDVFRSDLTTETRIRRVDLLTQRQERLREKRTRIWALMEESALHTRVGGAAVMREQITALHEAILRKEITLQVHRLTDPVHALTATTGLTLYRVDVAEIPDHVVRDSAVGLPDIWDDQKTVTAYRTLMDKAAAAAPHPSAPLPTTCIDQ</sequence>
<organism evidence="2 3">
    <name type="scientific">Streptomyces halstedii</name>
    <dbReference type="NCBI Taxonomy" id="1944"/>
    <lineage>
        <taxon>Bacteria</taxon>
        <taxon>Bacillati</taxon>
        <taxon>Actinomycetota</taxon>
        <taxon>Actinomycetes</taxon>
        <taxon>Kitasatosporales</taxon>
        <taxon>Streptomycetaceae</taxon>
        <taxon>Streptomyces</taxon>
    </lineage>
</organism>
<dbReference type="Gene3D" id="1.10.260.40">
    <property type="entry name" value="lambda repressor-like DNA-binding domains"/>
    <property type="match status" value="1"/>
</dbReference>
<feature type="domain" description="HTH cro/C1-type" evidence="1">
    <location>
        <begin position="18"/>
        <end position="72"/>
    </location>
</feature>
<reference evidence="2 3" key="1">
    <citation type="submission" date="2021-07" db="EMBL/GenBank/DDBJ databases">
        <title>Sequencing Streptomyces halstedii LGO-A4 genome an citrus endophytic actinomycete.</title>
        <authorList>
            <person name="Samborskyy M."/>
            <person name="Scott N."/>
            <person name="Deglau R."/>
            <person name="Dickens S."/>
            <person name="Oliveira L.G."/>
        </authorList>
    </citation>
    <scope>NUCLEOTIDE SEQUENCE [LARGE SCALE GENOMIC DNA]</scope>
    <source>
        <strain evidence="2 3">LGO-A4</strain>
    </source>
</reference>
<evidence type="ECO:0000313" key="3">
    <source>
        <dbReference type="Proteomes" id="UP000735541"/>
    </source>
</evidence>
<comment type="caution">
    <text evidence="2">The sequence shown here is derived from an EMBL/GenBank/DDBJ whole genome shotgun (WGS) entry which is preliminary data.</text>
</comment>
<dbReference type="InterPro" id="IPR010982">
    <property type="entry name" value="Lambda_DNA-bd_dom_sf"/>
</dbReference>
<dbReference type="EMBL" id="JAHUVW010000004">
    <property type="protein sequence ID" value="MBV7674269.1"/>
    <property type="molecule type" value="Genomic_DNA"/>
</dbReference>
<gene>
    <name evidence="2" type="ORF">STHAL_33015</name>
</gene>
<protein>
    <submittedName>
        <fullName evidence="2">Helix-turn-helix transcriptional regulator</fullName>
    </submittedName>
</protein>
<dbReference type="PROSITE" id="PS50943">
    <property type="entry name" value="HTH_CROC1"/>
    <property type="match status" value="1"/>
</dbReference>
<keyword evidence="3" id="KW-1185">Reference proteome</keyword>
<evidence type="ECO:0000259" key="1">
    <source>
        <dbReference type="PROSITE" id="PS50943"/>
    </source>
</evidence>
<name>A0ABS6U147_STRHA</name>
<dbReference type="InterPro" id="IPR043917">
    <property type="entry name" value="DUF5753"/>
</dbReference>
<proteinExistence type="predicted"/>
<dbReference type="SUPFAM" id="SSF47413">
    <property type="entry name" value="lambda repressor-like DNA-binding domains"/>
    <property type="match status" value="1"/>
</dbReference>
<dbReference type="SMART" id="SM00530">
    <property type="entry name" value="HTH_XRE"/>
    <property type="match status" value="1"/>
</dbReference>
<accession>A0ABS6U147</accession>
<dbReference type="InterPro" id="IPR001387">
    <property type="entry name" value="Cro/C1-type_HTH"/>
</dbReference>
<dbReference type="Proteomes" id="UP000735541">
    <property type="component" value="Unassembled WGS sequence"/>
</dbReference>
<evidence type="ECO:0000313" key="2">
    <source>
        <dbReference type="EMBL" id="MBV7674269.1"/>
    </source>
</evidence>
<dbReference type="Pfam" id="PF19054">
    <property type="entry name" value="DUF5753"/>
    <property type="match status" value="1"/>
</dbReference>